<keyword evidence="1 2" id="KW-0129">CBS domain</keyword>
<evidence type="ECO:0000256" key="3">
    <source>
        <dbReference type="SAM" id="MobiDB-lite"/>
    </source>
</evidence>
<dbReference type="InterPro" id="IPR046342">
    <property type="entry name" value="CBS_dom_sf"/>
</dbReference>
<dbReference type="InterPro" id="IPR000644">
    <property type="entry name" value="CBS_dom"/>
</dbReference>
<dbReference type="EMBL" id="CP019699">
    <property type="protein sequence ID" value="AQS56253.1"/>
    <property type="molecule type" value="Genomic_DNA"/>
</dbReference>
<gene>
    <name evidence="5" type="ORF">B0W44_11240</name>
</gene>
<dbReference type="RefSeq" id="WP_077720111.1">
    <property type="nucleotide sequence ID" value="NZ_CP019699.1"/>
</dbReference>
<dbReference type="AlphaFoldDB" id="A0A1U9K8C5"/>
<feature type="domain" description="CBS" evidence="4">
    <location>
        <begin position="75"/>
        <end position="134"/>
    </location>
</feature>
<evidence type="ECO:0000259" key="4">
    <source>
        <dbReference type="PROSITE" id="PS51371"/>
    </source>
</evidence>
<protein>
    <submittedName>
        <fullName evidence="5">CBS domain-containing protein</fullName>
    </submittedName>
</protein>
<dbReference type="PANTHER" id="PTHR43080">
    <property type="entry name" value="CBS DOMAIN-CONTAINING PROTEIN CBSX3, MITOCHONDRIAL"/>
    <property type="match status" value="1"/>
</dbReference>
<dbReference type="OrthoDB" id="9802114at2"/>
<dbReference type="PROSITE" id="PS51371">
    <property type="entry name" value="CBS"/>
    <property type="match status" value="2"/>
</dbReference>
<sequence length="145" mass="15765">MREETLRDIMTTNVTYSNPQDPVMQAAQKMKQLNVGSIPVCDANQNVIGMITDRDICLRCVADNLPNSTPVQQVMSQNVVTASPDMTVDKAAHLMSERQIRRLPVVENGKMVGIVAIGDLATRHPSAEEAGHALSDISSPSQPLQ</sequence>
<evidence type="ECO:0000256" key="1">
    <source>
        <dbReference type="ARBA" id="ARBA00023122"/>
    </source>
</evidence>
<evidence type="ECO:0000313" key="5">
    <source>
        <dbReference type="EMBL" id="AQS56253.1"/>
    </source>
</evidence>
<dbReference type="InterPro" id="IPR051257">
    <property type="entry name" value="Diverse_CBS-Domain"/>
</dbReference>
<feature type="compositionally biased region" description="Polar residues" evidence="3">
    <location>
        <begin position="136"/>
        <end position="145"/>
    </location>
</feature>
<dbReference type="Gene3D" id="3.10.580.10">
    <property type="entry name" value="CBS-domain"/>
    <property type="match status" value="1"/>
</dbReference>
<evidence type="ECO:0000313" key="6">
    <source>
        <dbReference type="Proteomes" id="UP000188603"/>
    </source>
</evidence>
<organism evidence="5 6">
    <name type="scientific">Novibacillus thermophilus</name>
    <dbReference type="NCBI Taxonomy" id="1471761"/>
    <lineage>
        <taxon>Bacteria</taxon>
        <taxon>Bacillati</taxon>
        <taxon>Bacillota</taxon>
        <taxon>Bacilli</taxon>
        <taxon>Bacillales</taxon>
        <taxon>Thermoactinomycetaceae</taxon>
        <taxon>Novibacillus</taxon>
    </lineage>
</organism>
<dbReference type="PANTHER" id="PTHR43080:SF2">
    <property type="entry name" value="CBS DOMAIN-CONTAINING PROTEIN"/>
    <property type="match status" value="1"/>
</dbReference>
<dbReference type="CDD" id="cd04622">
    <property type="entry name" value="CBS_pair_HRP1_like"/>
    <property type="match status" value="1"/>
</dbReference>
<dbReference type="Pfam" id="PF00571">
    <property type="entry name" value="CBS"/>
    <property type="match status" value="2"/>
</dbReference>
<evidence type="ECO:0000256" key="2">
    <source>
        <dbReference type="PROSITE-ProRule" id="PRU00703"/>
    </source>
</evidence>
<feature type="domain" description="CBS" evidence="4">
    <location>
        <begin position="10"/>
        <end position="67"/>
    </location>
</feature>
<dbReference type="KEGG" id="ntr:B0W44_11240"/>
<accession>A0A1U9K8C5</accession>
<dbReference type="SMART" id="SM00116">
    <property type="entry name" value="CBS"/>
    <property type="match status" value="2"/>
</dbReference>
<feature type="region of interest" description="Disordered" evidence="3">
    <location>
        <begin position="126"/>
        <end position="145"/>
    </location>
</feature>
<reference evidence="5 6" key="1">
    <citation type="journal article" date="2015" name="Int. J. Syst. Evol. Microbiol.">
        <title>Novibacillus thermophilus gen. nov., sp. nov., a Gram-staining-negative and moderately thermophilic member of the family Thermoactinomycetaceae.</title>
        <authorList>
            <person name="Yang G."/>
            <person name="Chen J."/>
            <person name="Zhou S."/>
        </authorList>
    </citation>
    <scope>NUCLEOTIDE SEQUENCE [LARGE SCALE GENOMIC DNA]</scope>
    <source>
        <strain evidence="5 6">SG-1</strain>
    </source>
</reference>
<dbReference type="SUPFAM" id="SSF54631">
    <property type="entry name" value="CBS-domain pair"/>
    <property type="match status" value="1"/>
</dbReference>
<dbReference type="STRING" id="1471761.B0W44_11240"/>
<keyword evidence="6" id="KW-1185">Reference proteome</keyword>
<dbReference type="Proteomes" id="UP000188603">
    <property type="component" value="Chromosome"/>
</dbReference>
<name>A0A1U9K8C5_9BACL</name>
<proteinExistence type="predicted"/>